<sequence>MKDEYAAQVEELLSDWLGDDAKMFKSPKTWKGLIGENERIDSVVTWEMDGFEAAWVDWLTIGNEHAYKDMLYYERIIKPYTCLVGIYVKLKG</sequence>
<dbReference type="KEGG" id="fia:NA23_10575"/>
<protein>
    <submittedName>
        <fullName evidence="1">Uncharacterized protein</fullName>
    </submittedName>
</protein>
<name>A0AAJ5I6Q6_FERIS</name>
<evidence type="ECO:0000313" key="1">
    <source>
        <dbReference type="EMBL" id="UOE96830.1"/>
    </source>
</evidence>
<keyword evidence="2" id="KW-1185">Reference proteome</keyword>
<dbReference type="Proteomes" id="UP000093740">
    <property type="component" value="Chromosome"/>
</dbReference>
<dbReference type="RefSeq" id="WP_203225737.1">
    <property type="nucleotide sequence ID" value="NZ_CP014334.2"/>
</dbReference>
<organism evidence="1 2">
    <name type="scientific">Fervidobacterium islandicum</name>
    <dbReference type="NCBI Taxonomy" id="2423"/>
    <lineage>
        <taxon>Bacteria</taxon>
        <taxon>Thermotogati</taxon>
        <taxon>Thermotogota</taxon>
        <taxon>Thermotogae</taxon>
        <taxon>Thermotogales</taxon>
        <taxon>Fervidobacteriaceae</taxon>
        <taxon>Fervidobacterium</taxon>
    </lineage>
</organism>
<evidence type="ECO:0000313" key="2">
    <source>
        <dbReference type="Proteomes" id="UP000093740"/>
    </source>
</evidence>
<proteinExistence type="predicted"/>
<dbReference type="AlphaFoldDB" id="A0AAJ5I6Q6"/>
<gene>
    <name evidence="1" type="ORF">NA23_10575</name>
</gene>
<reference evidence="1 2" key="1">
    <citation type="journal article" date="2015" name="Stand. Genomic Sci.">
        <title>Genome sequence of a native-feather degrading extremely thermophilic Eubacterium, Fervidobacterium islandicum AW-1.</title>
        <authorList>
            <person name="Lee Y.J."/>
            <person name="Jeong H."/>
            <person name="Park G.S."/>
            <person name="Kwak Y."/>
            <person name="Lee S.J."/>
            <person name="Lee S.J."/>
            <person name="Park M.K."/>
            <person name="Kim J.Y."/>
            <person name="Kang H.K."/>
            <person name="Shin J.H."/>
            <person name="Lee D.W."/>
        </authorList>
    </citation>
    <scope>NUCLEOTIDE SEQUENCE [LARGE SCALE GENOMIC DNA]</scope>
    <source>
        <strain evidence="1 2">AW-1</strain>
    </source>
</reference>
<accession>A0AAJ5I6Q6</accession>
<dbReference type="EMBL" id="CP014334">
    <property type="protein sequence ID" value="UOE96830.1"/>
    <property type="molecule type" value="Genomic_DNA"/>
</dbReference>